<keyword evidence="7" id="KW-0175">Coiled coil</keyword>
<keyword evidence="6" id="KW-0809">Transit peptide</keyword>
<evidence type="ECO:0000256" key="7">
    <source>
        <dbReference type="ARBA" id="ARBA00023054"/>
    </source>
</evidence>
<name>A0A067R264_ZOONE</name>
<keyword evidence="2" id="KW-0489">Methyltransferase</keyword>
<proteinExistence type="predicted"/>
<keyword evidence="5" id="KW-0819">tRNA processing</keyword>
<dbReference type="PANTHER" id="PTHR13563:SF5">
    <property type="entry name" value="TRNA METHYLTRANSFERASE 10 HOMOLOG C"/>
    <property type="match status" value="1"/>
</dbReference>
<dbReference type="InterPro" id="IPR038459">
    <property type="entry name" value="MT_TRM10-typ_sf"/>
</dbReference>
<dbReference type="OMA" id="TIMECVS"/>
<dbReference type="STRING" id="136037.A0A067R264"/>
<keyword evidence="4" id="KW-0949">S-adenosyl-L-methionine</keyword>
<feature type="domain" description="SAM-dependent MTase TRM10-type" evidence="11">
    <location>
        <begin position="197"/>
        <end position="391"/>
    </location>
</feature>
<evidence type="ECO:0000313" key="13">
    <source>
        <dbReference type="Proteomes" id="UP000027135"/>
    </source>
</evidence>
<dbReference type="FunCoup" id="A0A067R264">
    <property type="interactions" value="1239"/>
</dbReference>
<dbReference type="OrthoDB" id="9976048at2759"/>
<dbReference type="PANTHER" id="PTHR13563">
    <property type="entry name" value="TRNA (GUANINE-9-) METHYLTRANSFERASE"/>
    <property type="match status" value="1"/>
</dbReference>
<dbReference type="FunFam" id="3.40.1280.30:FF:000003">
    <property type="entry name" value="tRNA methyltransferase 10C, mitochondrial RNase P subunit"/>
    <property type="match status" value="1"/>
</dbReference>
<dbReference type="Gene3D" id="3.40.1280.30">
    <property type="match status" value="1"/>
</dbReference>
<evidence type="ECO:0000256" key="3">
    <source>
        <dbReference type="ARBA" id="ARBA00022679"/>
    </source>
</evidence>
<keyword evidence="3" id="KW-0808">Transferase</keyword>
<dbReference type="InParanoid" id="A0A067R264"/>
<evidence type="ECO:0000256" key="5">
    <source>
        <dbReference type="ARBA" id="ARBA00022694"/>
    </source>
</evidence>
<dbReference type="GO" id="GO:0032259">
    <property type="term" value="P:methylation"/>
    <property type="evidence" value="ECO:0007669"/>
    <property type="project" value="UniProtKB-KW"/>
</dbReference>
<dbReference type="GO" id="GO:0005739">
    <property type="term" value="C:mitochondrion"/>
    <property type="evidence" value="ECO:0007669"/>
    <property type="project" value="UniProtKB-SubCell"/>
</dbReference>
<evidence type="ECO:0000256" key="4">
    <source>
        <dbReference type="ARBA" id="ARBA00022691"/>
    </source>
</evidence>
<accession>A0A067R264</accession>
<keyword evidence="13" id="KW-1185">Reference proteome</keyword>
<evidence type="ECO:0000256" key="10">
    <source>
        <dbReference type="SAM" id="MobiDB-lite"/>
    </source>
</evidence>
<protein>
    <recommendedName>
        <fullName evidence="9">RNA (guanine-9-)-methyltransferase domain-containing protein 1</fullName>
    </recommendedName>
</protein>
<dbReference type="InterPro" id="IPR025812">
    <property type="entry name" value="Trm10_C_MTase_dom"/>
</dbReference>
<dbReference type="GO" id="GO:0097745">
    <property type="term" value="P:mitochondrial tRNA 5'-end processing"/>
    <property type="evidence" value="ECO:0007669"/>
    <property type="project" value="TreeGrafter"/>
</dbReference>
<dbReference type="GO" id="GO:0070131">
    <property type="term" value="P:positive regulation of mitochondrial translation"/>
    <property type="evidence" value="ECO:0007669"/>
    <property type="project" value="TreeGrafter"/>
</dbReference>
<keyword evidence="8" id="KW-0496">Mitochondrion</keyword>
<dbReference type="AlphaFoldDB" id="A0A067R264"/>
<dbReference type="CDD" id="cd18102">
    <property type="entry name" value="Trm10_MRRP1"/>
    <property type="match status" value="1"/>
</dbReference>
<dbReference type="eggNOG" id="KOG2967">
    <property type="taxonomic scope" value="Eukaryota"/>
</dbReference>
<dbReference type="GO" id="GO:0008168">
    <property type="term" value="F:methyltransferase activity"/>
    <property type="evidence" value="ECO:0007669"/>
    <property type="project" value="UniProtKB-KW"/>
</dbReference>
<gene>
    <name evidence="12" type="ORF">L798_14266</name>
</gene>
<dbReference type="Proteomes" id="UP000027135">
    <property type="component" value="Unassembled WGS sequence"/>
</dbReference>
<feature type="region of interest" description="Disordered" evidence="10">
    <location>
        <begin position="395"/>
        <end position="420"/>
    </location>
</feature>
<dbReference type="GO" id="GO:0005654">
    <property type="term" value="C:nucleoplasm"/>
    <property type="evidence" value="ECO:0007669"/>
    <property type="project" value="TreeGrafter"/>
</dbReference>
<organism evidence="12 13">
    <name type="scientific">Zootermopsis nevadensis</name>
    <name type="common">Dampwood termite</name>
    <dbReference type="NCBI Taxonomy" id="136037"/>
    <lineage>
        <taxon>Eukaryota</taxon>
        <taxon>Metazoa</taxon>
        <taxon>Ecdysozoa</taxon>
        <taxon>Arthropoda</taxon>
        <taxon>Hexapoda</taxon>
        <taxon>Insecta</taxon>
        <taxon>Pterygota</taxon>
        <taxon>Neoptera</taxon>
        <taxon>Polyneoptera</taxon>
        <taxon>Dictyoptera</taxon>
        <taxon>Blattodea</taxon>
        <taxon>Blattoidea</taxon>
        <taxon>Termitoidae</taxon>
        <taxon>Termopsidae</taxon>
        <taxon>Zootermopsis</taxon>
    </lineage>
</organism>
<dbReference type="PROSITE" id="PS51675">
    <property type="entry name" value="SAM_MT_TRM10"/>
    <property type="match status" value="1"/>
</dbReference>
<comment type="subcellular location">
    <subcellularLocation>
        <location evidence="1">Mitochondrion</location>
    </subcellularLocation>
</comment>
<evidence type="ECO:0000256" key="2">
    <source>
        <dbReference type="ARBA" id="ARBA00022603"/>
    </source>
</evidence>
<reference evidence="12 13" key="1">
    <citation type="journal article" date="2014" name="Nat. Commun.">
        <title>Molecular traces of alternative social organization in a termite genome.</title>
        <authorList>
            <person name="Terrapon N."/>
            <person name="Li C."/>
            <person name="Robertson H.M."/>
            <person name="Ji L."/>
            <person name="Meng X."/>
            <person name="Booth W."/>
            <person name="Chen Z."/>
            <person name="Childers C.P."/>
            <person name="Glastad K.M."/>
            <person name="Gokhale K."/>
            <person name="Gowin J."/>
            <person name="Gronenberg W."/>
            <person name="Hermansen R.A."/>
            <person name="Hu H."/>
            <person name="Hunt B.G."/>
            <person name="Huylmans A.K."/>
            <person name="Khalil S.M."/>
            <person name="Mitchell R.D."/>
            <person name="Munoz-Torres M.C."/>
            <person name="Mustard J.A."/>
            <person name="Pan H."/>
            <person name="Reese J.T."/>
            <person name="Scharf M.E."/>
            <person name="Sun F."/>
            <person name="Vogel H."/>
            <person name="Xiao J."/>
            <person name="Yang W."/>
            <person name="Yang Z."/>
            <person name="Yang Z."/>
            <person name="Zhou J."/>
            <person name="Zhu J."/>
            <person name="Brent C.S."/>
            <person name="Elsik C.G."/>
            <person name="Goodisman M.A."/>
            <person name="Liberles D.A."/>
            <person name="Roe R.M."/>
            <person name="Vargo E.L."/>
            <person name="Vilcinskas A."/>
            <person name="Wang J."/>
            <person name="Bornberg-Bauer E."/>
            <person name="Korb J."/>
            <person name="Zhang G."/>
            <person name="Liebig J."/>
        </authorList>
    </citation>
    <scope>NUCLEOTIDE SEQUENCE [LARGE SCALE GENOMIC DNA]</scope>
    <source>
        <tissue evidence="12">Whole organism</tissue>
    </source>
</reference>
<sequence>MRYLLKPLKLCFRLPLKTYLGSIASFNACTNNMEKLDHKRIVASPTGSLVQKRESHGIDVQQMSQNVGDNSTEQDSTEDVDFISITNNDPVLERKLKILFLEVEVLRQSGLRIPQNVKLCQWKELISMETRSQRRKYLAYLFGIEKKQENRKKKKDEQKQMRDSVGNTFLENTHLTYALGHNTIFLRFYDTTINHFYNNKLIQAMQFSQKIVVDCSYDSHMTSHEAQNCGKQITFMFSDNRAHDNPFDLYLCNASRESNTIKHLVKFIPTLYDCDFPVNITEKSYLDLFPKENIVYLTPHCREELREFDHDAVYIIGAMVDKKNNEPLSLAKAKREGLKMAKLPLDRYLTWGSGGSKSLTLNQVICILLDIRASGSWDKALQHVPRRKIVASDKQETPLTKIGKSDQELHYSFRNKQKHR</sequence>
<evidence type="ECO:0000256" key="1">
    <source>
        <dbReference type="ARBA" id="ARBA00004173"/>
    </source>
</evidence>
<dbReference type="EMBL" id="KK853074">
    <property type="protein sequence ID" value="KDR11770.1"/>
    <property type="molecule type" value="Genomic_DNA"/>
</dbReference>
<dbReference type="InterPro" id="IPR028564">
    <property type="entry name" value="MT_TRM10-typ"/>
</dbReference>
<dbReference type="GO" id="GO:0000049">
    <property type="term" value="F:tRNA binding"/>
    <property type="evidence" value="ECO:0007669"/>
    <property type="project" value="TreeGrafter"/>
</dbReference>
<evidence type="ECO:0000256" key="9">
    <source>
        <dbReference type="ARBA" id="ARBA00029803"/>
    </source>
</evidence>
<evidence type="ECO:0000256" key="6">
    <source>
        <dbReference type="ARBA" id="ARBA00022946"/>
    </source>
</evidence>
<evidence type="ECO:0000259" key="11">
    <source>
        <dbReference type="PROSITE" id="PS51675"/>
    </source>
</evidence>
<dbReference type="InterPro" id="IPR007356">
    <property type="entry name" value="tRNA_m1G_MeTrfase_euk"/>
</dbReference>
<evidence type="ECO:0000256" key="8">
    <source>
        <dbReference type="ARBA" id="ARBA00023128"/>
    </source>
</evidence>
<evidence type="ECO:0000313" key="12">
    <source>
        <dbReference type="EMBL" id="KDR11770.1"/>
    </source>
</evidence>